<dbReference type="GO" id="GO:0016747">
    <property type="term" value="F:acyltransferase activity, transferring groups other than amino-acyl groups"/>
    <property type="evidence" value="ECO:0007669"/>
    <property type="project" value="InterPro"/>
</dbReference>
<keyword evidence="1 4" id="KW-0808">Transferase</keyword>
<evidence type="ECO:0000313" key="4">
    <source>
        <dbReference type="EMBL" id="KJZ01765.1"/>
    </source>
</evidence>
<dbReference type="PROSITE" id="PS51186">
    <property type="entry name" value="GNAT"/>
    <property type="match status" value="1"/>
</dbReference>
<protein>
    <submittedName>
        <fullName evidence="4">Phosphinothricin acetyltransferase</fullName>
    </submittedName>
</protein>
<dbReference type="PANTHER" id="PTHR43072">
    <property type="entry name" value="N-ACETYLTRANSFERASE"/>
    <property type="match status" value="1"/>
</dbReference>
<gene>
    <name evidence="4" type="ORF">TW72_02110</name>
</gene>
<evidence type="ECO:0000313" key="5">
    <source>
        <dbReference type="Proteomes" id="UP000033664"/>
    </source>
</evidence>
<name>A0A0F4PRR6_9GAMM</name>
<comment type="caution">
    <text evidence="4">The sequence shown here is derived from an EMBL/GenBank/DDBJ whole genome shotgun (WGS) entry which is preliminary data.</text>
</comment>
<proteinExistence type="predicted"/>
<keyword evidence="2" id="KW-0012">Acyltransferase</keyword>
<dbReference type="GeneID" id="58227277"/>
<dbReference type="Gene3D" id="3.40.630.30">
    <property type="match status" value="1"/>
</dbReference>
<evidence type="ECO:0000256" key="2">
    <source>
        <dbReference type="ARBA" id="ARBA00023315"/>
    </source>
</evidence>
<evidence type="ECO:0000256" key="1">
    <source>
        <dbReference type="ARBA" id="ARBA00022679"/>
    </source>
</evidence>
<dbReference type="PATRIC" id="fig|151081.8.peg.1602"/>
<dbReference type="Proteomes" id="UP000033664">
    <property type="component" value="Unassembled WGS sequence"/>
</dbReference>
<dbReference type="SUPFAM" id="SSF55729">
    <property type="entry name" value="Acyl-CoA N-acyltransferases (Nat)"/>
    <property type="match status" value="1"/>
</dbReference>
<organism evidence="4 5">
    <name type="scientific">Pseudoalteromonas ruthenica</name>
    <dbReference type="NCBI Taxonomy" id="151081"/>
    <lineage>
        <taxon>Bacteria</taxon>
        <taxon>Pseudomonadati</taxon>
        <taxon>Pseudomonadota</taxon>
        <taxon>Gammaproteobacteria</taxon>
        <taxon>Alteromonadales</taxon>
        <taxon>Pseudoalteromonadaceae</taxon>
        <taxon>Pseudoalteromonas</taxon>
    </lineage>
</organism>
<keyword evidence="5" id="KW-1185">Reference proteome</keyword>
<reference evidence="4 5" key="1">
    <citation type="journal article" date="2015" name="BMC Genomics">
        <title>Genome mining reveals unlocked bioactive potential of marine Gram-negative bacteria.</title>
        <authorList>
            <person name="Machado H."/>
            <person name="Sonnenschein E.C."/>
            <person name="Melchiorsen J."/>
            <person name="Gram L."/>
        </authorList>
    </citation>
    <scope>NUCLEOTIDE SEQUENCE [LARGE SCALE GENOMIC DNA]</scope>
    <source>
        <strain evidence="4 5">S3137</strain>
    </source>
</reference>
<dbReference type="RefSeq" id="WP_045979178.1">
    <property type="nucleotide sequence ID" value="NZ_JXXY01000006.1"/>
</dbReference>
<dbReference type="eggNOG" id="COG1247">
    <property type="taxonomic scope" value="Bacteria"/>
</dbReference>
<dbReference type="Pfam" id="PF00583">
    <property type="entry name" value="Acetyltransf_1"/>
    <property type="match status" value="1"/>
</dbReference>
<dbReference type="InterPro" id="IPR000182">
    <property type="entry name" value="GNAT_dom"/>
</dbReference>
<dbReference type="EMBL" id="JXXZ01000002">
    <property type="protein sequence ID" value="KJZ01765.1"/>
    <property type="molecule type" value="Genomic_DNA"/>
</dbReference>
<accession>A0A0F4PRR6</accession>
<sequence>MFETAELSDLPRIVDIYNQTIASRMVTADTEPVTVEERRSWFLGHTPERPIFVYKQGGRVVGWLSFKSFYGRPAYDGTVEVAIYLCESVRGQGLGRKALNFVEAHAHTLAIENLLAFIFSHNKPSIGLFTSAGFSVWGQLPDVARMDGQLYSLTILGKSLVT</sequence>
<dbReference type="InterPro" id="IPR016181">
    <property type="entry name" value="Acyl_CoA_acyltransferase"/>
</dbReference>
<feature type="domain" description="N-acetyltransferase" evidence="3">
    <location>
        <begin position="1"/>
        <end position="156"/>
    </location>
</feature>
<dbReference type="OrthoDB" id="5459937at2"/>
<dbReference type="CDD" id="cd04301">
    <property type="entry name" value="NAT_SF"/>
    <property type="match status" value="1"/>
</dbReference>
<dbReference type="AlphaFoldDB" id="A0A0F4PRR6"/>
<evidence type="ECO:0000259" key="3">
    <source>
        <dbReference type="PROSITE" id="PS51186"/>
    </source>
</evidence>
<dbReference type="PANTHER" id="PTHR43072:SF23">
    <property type="entry name" value="UPF0039 PROTEIN C11D3.02C"/>
    <property type="match status" value="1"/>
</dbReference>